<evidence type="ECO:0000313" key="2">
    <source>
        <dbReference type="WBParaSite" id="Gr19_v10_g1021.t1"/>
    </source>
</evidence>
<proteinExistence type="predicted"/>
<reference evidence="2" key="1">
    <citation type="submission" date="2022-11" db="UniProtKB">
        <authorList>
            <consortium name="WormBaseParasite"/>
        </authorList>
    </citation>
    <scope>IDENTIFICATION</scope>
</reference>
<dbReference type="Proteomes" id="UP000887572">
    <property type="component" value="Unplaced"/>
</dbReference>
<accession>A0A914GQD7</accession>
<protein>
    <submittedName>
        <fullName evidence="2">Uncharacterized protein</fullName>
    </submittedName>
</protein>
<sequence length="101" mass="11535">MPYSPNWTKSNGYCFPNVFIQHLEQALDPAFVDRADLVRRIGNPAEAAIQLILETAIEELQRRSEKLTQLTGQKPPPIEFDSFLNAFEKIAKNSSPFQWIS</sequence>
<keyword evidence="1" id="KW-1185">Reference proteome</keyword>
<name>A0A914GQD7_GLORO</name>
<organism evidence="1 2">
    <name type="scientific">Globodera rostochiensis</name>
    <name type="common">Golden nematode worm</name>
    <name type="synonym">Heterodera rostochiensis</name>
    <dbReference type="NCBI Taxonomy" id="31243"/>
    <lineage>
        <taxon>Eukaryota</taxon>
        <taxon>Metazoa</taxon>
        <taxon>Ecdysozoa</taxon>
        <taxon>Nematoda</taxon>
        <taxon>Chromadorea</taxon>
        <taxon>Rhabditida</taxon>
        <taxon>Tylenchina</taxon>
        <taxon>Tylenchomorpha</taxon>
        <taxon>Tylenchoidea</taxon>
        <taxon>Heteroderidae</taxon>
        <taxon>Heteroderinae</taxon>
        <taxon>Globodera</taxon>
    </lineage>
</organism>
<dbReference type="AlphaFoldDB" id="A0A914GQD7"/>
<dbReference type="WBParaSite" id="Gr19_v10_g1021.t1">
    <property type="protein sequence ID" value="Gr19_v10_g1021.t1"/>
    <property type="gene ID" value="Gr19_v10_g1021"/>
</dbReference>
<evidence type="ECO:0000313" key="1">
    <source>
        <dbReference type="Proteomes" id="UP000887572"/>
    </source>
</evidence>